<dbReference type="FunFam" id="2.60.120.10:FF:000034">
    <property type="entry name" value="Homogentisate 1,2-dioxygenase"/>
    <property type="match status" value="1"/>
</dbReference>
<dbReference type="Pfam" id="PF04209">
    <property type="entry name" value="HgmA_C"/>
    <property type="match status" value="1"/>
</dbReference>
<feature type="domain" description="Homogentisate 1,2-dioxygenase C-terminal" evidence="14">
    <location>
        <begin position="330"/>
        <end position="484"/>
    </location>
</feature>
<dbReference type="GO" id="GO:0005737">
    <property type="term" value="C:cytoplasm"/>
    <property type="evidence" value="ECO:0007669"/>
    <property type="project" value="TreeGrafter"/>
</dbReference>
<dbReference type="OrthoDB" id="1689029at2759"/>
<feature type="binding site" evidence="12">
    <location>
        <position position="421"/>
    </location>
    <ligand>
        <name>homogentisate</name>
        <dbReference type="ChEBI" id="CHEBI:16169"/>
    </ligand>
</feature>
<dbReference type="InterPro" id="IPR011051">
    <property type="entry name" value="RmlC_Cupin_sf"/>
</dbReference>
<feature type="active site" description="Proton acceptor" evidence="11">
    <location>
        <position position="342"/>
    </location>
</feature>
<dbReference type="OMA" id="MLPHGPD"/>
<comment type="cofactor">
    <cofactor evidence="1 12">
        <name>Fe cation</name>
        <dbReference type="ChEBI" id="CHEBI:24875"/>
    </cofactor>
</comment>
<evidence type="ECO:0000256" key="5">
    <source>
        <dbReference type="ARBA" id="ARBA00022723"/>
    </source>
</evidence>
<dbReference type="VEuPathDB" id="FungiDB:AMAG_16856"/>
<keyword evidence="5 12" id="KW-0479">Metal-binding</keyword>
<evidence type="ECO:0000259" key="14">
    <source>
        <dbReference type="Pfam" id="PF04209"/>
    </source>
</evidence>
<proteinExistence type="inferred from homology"/>
<feature type="binding site" evidence="12">
    <location>
        <position position="421"/>
    </location>
    <ligand>
        <name>Fe cation</name>
        <dbReference type="ChEBI" id="CHEBI:24875"/>
    </ligand>
</feature>
<dbReference type="InterPro" id="IPR046452">
    <property type="entry name" value="HgmA_N"/>
</dbReference>
<dbReference type="GO" id="GO:0004411">
    <property type="term" value="F:homogentisate 1,2-dioxygenase activity"/>
    <property type="evidence" value="ECO:0007669"/>
    <property type="project" value="UniProtKB-EC"/>
</dbReference>
<keyword evidence="17" id="KW-1185">Reference proteome</keyword>
<dbReference type="Gene3D" id="2.60.120.10">
    <property type="entry name" value="Jelly Rolls"/>
    <property type="match status" value="1"/>
</dbReference>
<evidence type="ECO:0000256" key="1">
    <source>
        <dbReference type="ARBA" id="ARBA00001962"/>
    </source>
</evidence>
<keyword evidence="9 12" id="KW-0408">Iron</keyword>
<dbReference type="Pfam" id="PF20510">
    <property type="entry name" value="HgmA_N"/>
    <property type="match status" value="1"/>
</dbReference>
<keyword evidence="10" id="KW-0585">Phenylalanine catabolism</keyword>
<name>A0A0L0TC34_ALLM3</name>
<comment type="pathway">
    <text evidence="2">Amino-acid degradation; L-phenylalanine degradation; acetoacetate and fumarate from L-phenylalanine: step 4/6.</text>
</comment>
<dbReference type="InterPro" id="IPR005708">
    <property type="entry name" value="Homogentis_dOase"/>
</dbReference>
<gene>
    <name evidence="16" type="ORF">AMAG_16856</name>
</gene>
<sequence>MASNKPAVAAPVAVTSTAHPAALAKSAAEAHAAHHPNNATAQPPAAFTYRYNSGFGNEFATEAEGYPGALPVGQNTPQVCPYGLYAEQLSGTAFTVGRSHNQRSWLYRIRPSVCHKPFEKLPANPRHVRNWSDAECEPTPNQLRWSPFNVPAQKEKVAFHEGLTAICGAGSPEARSGIAIHVYTASADMDKVAMYNSDGDYLIVPQQGALNIRTEMGLLYVAPNEICVIPRGIRFAVRLPEGPVRGYILEVYSGHFELPDLGPIGANGLANPRDFLYPMAAFESDVPNEGASYTVINKYCNQFWAASMDHSPFNVVAWHGNYAPYKYDLSRFNAFNTVTFDHPDPSVFTVLTCKSNSPGTAVADFVVFPPRWAVGQGTFRPPYAHRNAMSEYMGLIKGAYEAKAEGFVPGGGSLHSIMTPHGPDAPTFQTASNVDLAPVRVADGTMAFMFESCFMMTVGKWALEESKKVQNDYYTHWQGLKAHFDVNNKEGDKKKLKF</sequence>
<dbReference type="EMBL" id="GG745379">
    <property type="protein sequence ID" value="KNE72373.1"/>
    <property type="molecule type" value="Genomic_DNA"/>
</dbReference>
<dbReference type="InterPro" id="IPR046451">
    <property type="entry name" value="HgmA_C"/>
</dbReference>
<evidence type="ECO:0000256" key="3">
    <source>
        <dbReference type="ARBA" id="ARBA00007757"/>
    </source>
</evidence>
<evidence type="ECO:0000256" key="13">
    <source>
        <dbReference type="SAM" id="MobiDB-lite"/>
    </source>
</evidence>
<dbReference type="GO" id="GO:0006572">
    <property type="term" value="P:L-tyrosine catabolic process"/>
    <property type="evidence" value="ECO:0007669"/>
    <property type="project" value="UniProtKB-KW"/>
</dbReference>
<evidence type="ECO:0000313" key="17">
    <source>
        <dbReference type="Proteomes" id="UP000054350"/>
    </source>
</evidence>
<reference evidence="17" key="2">
    <citation type="submission" date="2009-11" db="EMBL/GenBank/DDBJ databases">
        <title>The Genome Sequence of Allomyces macrogynus strain ATCC 38327.</title>
        <authorList>
            <consortium name="The Broad Institute Genome Sequencing Platform"/>
            <person name="Russ C."/>
            <person name="Cuomo C."/>
            <person name="Shea T."/>
            <person name="Young S.K."/>
            <person name="Zeng Q."/>
            <person name="Koehrsen M."/>
            <person name="Haas B."/>
            <person name="Borodovsky M."/>
            <person name="Guigo R."/>
            <person name="Alvarado L."/>
            <person name="Berlin A."/>
            <person name="Borenstein D."/>
            <person name="Chen Z."/>
            <person name="Engels R."/>
            <person name="Freedman E."/>
            <person name="Gellesch M."/>
            <person name="Goldberg J."/>
            <person name="Griggs A."/>
            <person name="Gujja S."/>
            <person name="Heiman D."/>
            <person name="Hepburn T."/>
            <person name="Howarth C."/>
            <person name="Jen D."/>
            <person name="Larson L."/>
            <person name="Lewis B."/>
            <person name="Mehta T."/>
            <person name="Park D."/>
            <person name="Pearson M."/>
            <person name="Roberts A."/>
            <person name="Saif S."/>
            <person name="Shenoy N."/>
            <person name="Sisk P."/>
            <person name="Stolte C."/>
            <person name="Sykes S."/>
            <person name="Walk T."/>
            <person name="White J."/>
            <person name="Yandava C."/>
            <person name="Burger G."/>
            <person name="Gray M.W."/>
            <person name="Holland P.W.H."/>
            <person name="King N."/>
            <person name="Lang F.B.F."/>
            <person name="Roger A.J."/>
            <person name="Ruiz-Trillo I."/>
            <person name="Lander E."/>
            <person name="Nusbaum C."/>
        </authorList>
    </citation>
    <scope>NUCLEOTIDE SEQUENCE [LARGE SCALE GENOMIC DNA]</scope>
    <source>
        <strain evidence="17">ATCC 38327</strain>
    </source>
</reference>
<feature type="binding site" evidence="12">
    <location>
        <position position="385"/>
    </location>
    <ligand>
        <name>Fe cation</name>
        <dbReference type="ChEBI" id="CHEBI:24875"/>
    </ligand>
</feature>
<dbReference type="UniPathway" id="UPA00139">
    <property type="reaction ID" value="UER00339"/>
</dbReference>
<evidence type="ECO:0000256" key="8">
    <source>
        <dbReference type="ARBA" id="ARBA00023002"/>
    </source>
</evidence>
<dbReference type="SUPFAM" id="SSF51182">
    <property type="entry name" value="RmlC-like cupins"/>
    <property type="match status" value="1"/>
</dbReference>
<evidence type="ECO:0000256" key="9">
    <source>
        <dbReference type="ARBA" id="ARBA00023004"/>
    </source>
</evidence>
<dbReference type="EC" id="1.13.11.5" evidence="4"/>
<reference evidence="16 17" key="1">
    <citation type="submission" date="2009-11" db="EMBL/GenBank/DDBJ databases">
        <title>Annotation of Allomyces macrogynus ATCC 38327.</title>
        <authorList>
            <consortium name="The Broad Institute Genome Sequencing Platform"/>
            <person name="Russ C."/>
            <person name="Cuomo C."/>
            <person name="Burger G."/>
            <person name="Gray M.W."/>
            <person name="Holland P.W.H."/>
            <person name="King N."/>
            <person name="Lang F.B.F."/>
            <person name="Roger A.J."/>
            <person name="Ruiz-Trillo I."/>
            <person name="Young S.K."/>
            <person name="Zeng Q."/>
            <person name="Gargeya S."/>
            <person name="Fitzgerald M."/>
            <person name="Haas B."/>
            <person name="Abouelleil A."/>
            <person name="Alvarado L."/>
            <person name="Arachchi H.M."/>
            <person name="Berlin A."/>
            <person name="Chapman S.B."/>
            <person name="Gearin G."/>
            <person name="Goldberg J."/>
            <person name="Griggs A."/>
            <person name="Gujja S."/>
            <person name="Hansen M."/>
            <person name="Heiman D."/>
            <person name="Howarth C."/>
            <person name="Larimer J."/>
            <person name="Lui A."/>
            <person name="MacDonald P.J.P."/>
            <person name="McCowen C."/>
            <person name="Montmayeur A."/>
            <person name="Murphy C."/>
            <person name="Neiman D."/>
            <person name="Pearson M."/>
            <person name="Priest M."/>
            <person name="Roberts A."/>
            <person name="Saif S."/>
            <person name="Shea T."/>
            <person name="Sisk P."/>
            <person name="Stolte C."/>
            <person name="Sykes S."/>
            <person name="Wortman J."/>
            <person name="Nusbaum C."/>
            <person name="Birren B."/>
        </authorList>
    </citation>
    <scope>NUCLEOTIDE SEQUENCE [LARGE SCALE GENOMIC DNA]</scope>
    <source>
        <strain evidence="16 17">ATCC 38327</strain>
    </source>
</reference>
<dbReference type="AlphaFoldDB" id="A0A0L0TC34"/>
<protein>
    <recommendedName>
        <fullName evidence="4">homogentisate 1,2-dioxygenase</fullName>
        <ecNumber evidence="4">1.13.11.5</ecNumber>
    </recommendedName>
</protein>
<evidence type="ECO:0000256" key="6">
    <source>
        <dbReference type="ARBA" id="ARBA00022878"/>
    </source>
</evidence>
<organism evidence="16 17">
    <name type="scientific">Allomyces macrogynus (strain ATCC 38327)</name>
    <name type="common">Allomyces javanicus var. macrogynus</name>
    <dbReference type="NCBI Taxonomy" id="578462"/>
    <lineage>
        <taxon>Eukaryota</taxon>
        <taxon>Fungi</taxon>
        <taxon>Fungi incertae sedis</taxon>
        <taxon>Blastocladiomycota</taxon>
        <taxon>Blastocladiomycetes</taxon>
        <taxon>Blastocladiales</taxon>
        <taxon>Blastocladiaceae</taxon>
        <taxon>Allomyces</taxon>
    </lineage>
</organism>
<dbReference type="GO" id="GO:0006559">
    <property type="term" value="P:L-phenylalanine catabolic process"/>
    <property type="evidence" value="ECO:0007669"/>
    <property type="project" value="UniProtKB-UniPathway"/>
</dbReference>
<dbReference type="PANTHER" id="PTHR11056">
    <property type="entry name" value="HOMOGENTISATE 1,2-DIOXYGENASE"/>
    <property type="match status" value="1"/>
</dbReference>
<keyword evidence="7 16" id="KW-0223">Dioxygenase</keyword>
<evidence type="ECO:0000259" key="15">
    <source>
        <dbReference type="Pfam" id="PF20510"/>
    </source>
</evidence>
<dbReference type="NCBIfam" id="TIGR01015">
    <property type="entry name" value="hmgA"/>
    <property type="match status" value="1"/>
</dbReference>
<evidence type="ECO:0000256" key="10">
    <source>
        <dbReference type="ARBA" id="ARBA00023232"/>
    </source>
</evidence>
<evidence type="ECO:0000256" key="7">
    <source>
        <dbReference type="ARBA" id="ARBA00022964"/>
    </source>
</evidence>
<evidence type="ECO:0000256" key="11">
    <source>
        <dbReference type="PIRSR" id="PIRSR605708-1"/>
    </source>
</evidence>
<keyword evidence="6" id="KW-0828">Tyrosine catabolism</keyword>
<evidence type="ECO:0000256" key="2">
    <source>
        <dbReference type="ARBA" id="ARBA00004704"/>
    </source>
</evidence>
<feature type="binding site" evidence="12">
    <location>
        <position position="400"/>
    </location>
    <ligand>
        <name>homogentisate</name>
        <dbReference type="ChEBI" id="CHEBI:16169"/>
    </ligand>
</feature>
<evidence type="ECO:0000256" key="12">
    <source>
        <dbReference type="PIRSR" id="PIRSR605708-2"/>
    </source>
</evidence>
<feature type="region of interest" description="Disordered" evidence="13">
    <location>
        <begin position="25"/>
        <end position="44"/>
    </location>
</feature>
<dbReference type="InterPro" id="IPR014710">
    <property type="entry name" value="RmlC-like_jellyroll"/>
</dbReference>
<feature type="binding site" evidence="12">
    <location>
        <position position="391"/>
    </location>
    <ligand>
        <name>Fe cation</name>
        <dbReference type="ChEBI" id="CHEBI:24875"/>
    </ligand>
</feature>
<dbReference type="CDD" id="cd07000">
    <property type="entry name" value="cupin_HGO_N"/>
    <property type="match status" value="1"/>
</dbReference>
<dbReference type="PANTHER" id="PTHR11056:SF0">
    <property type="entry name" value="HOMOGENTISATE 1,2-DIOXYGENASE"/>
    <property type="match status" value="1"/>
</dbReference>
<feature type="domain" description="Homogentisate 1,2-dioxygenase N-terminal" evidence="15">
    <location>
        <begin position="50"/>
        <end position="329"/>
    </location>
</feature>
<keyword evidence="8" id="KW-0560">Oxidoreductase</keyword>
<dbReference type="GO" id="GO:0046872">
    <property type="term" value="F:metal ion binding"/>
    <property type="evidence" value="ECO:0007669"/>
    <property type="project" value="UniProtKB-KW"/>
</dbReference>
<dbReference type="eggNOG" id="KOG1417">
    <property type="taxonomic scope" value="Eukaryota"/>
</dbReference>
<evidence type="ECO:0000313" key="16">
    <source>
        <dbReference type="EMBL" id="KNE72373.1"/>
    </source>
</evidence>
<accession>A0A0L0TC34</accession>
<dbReference type="STRING" id="578462.A0A0L0TC34"/>
<comment type="similarity">
    <text evidence="3">Belongs to the homogentisate dioxygenase family.</text>
</comment>
<dbReference type="Proteomes" id="UP000054350">
    <property type="component" value="Unassembled WGS sequence"/>
</dbReference>
<evidence type="ECO:0000256" key="4">
    <source>
        <dbReference type="ARBA" id="ARBA00013127"/>
    </source>
</evidence>